<dbReference type="PROSITE" id="PS50041">
    <property type="entry name" value="C_TYPE_LECTIN_2"/>
    <property type="match status" value="1"/>
</dbReference>
<dbReference type="GO" id="GO:0005615">
    <property type="term" value="C:extracellular space"/>
    <property type="evidence" value="ECO:0007669"/>
    <property type="project" value="TreeGrafter"/>
</dbReference>
<dbReference type="Pfam" id="PF00059">
    <property type="entry name" value="Lectin_C"/>
    <property type="match status" value="1"/>
</dbReference>
<sequence>MSEQVQLVDILQTDDWNKSEQSRDGIETNALNDKLAEIRYASKKRDKAFLALTIMLLICFSLAVIVIVVYLEEYIEKSSELEKQIQQLNTSGLKRQSHLSNQLGSSDHGNFPKGEKGSRGERGPIGHKGINGDRGQQGIKGETGHKGSTGSKGQLGDVGPIGGKGQNGTKGSKGEKGMSGEKGLRGEGSQGAKGSAGDKGIIGDKGQSGQKGEVGEKGALGAKGYNGNKGMDGTMGMPGEMGKTGLVGPTGRKGSIGERGPTGDKGPKGEIGLAGLKGGNGEKGIRGDKGLSGNKGPVGDKGRIGARGQNGEKGNPGESGRIITCGSGWVQFMRSCYYFQFKSKMTWNAAKTDCHRKGGFLVKIDNTVESWFLKSFIIIDKNPGHVWIGAHDSVQESRFIWESDNAVLTYTDWNPGEPNNAGQEDCAHMSSGAKYRWNDVQCSHKFSFICEKH</sequence>
<feature type="compositionally biased region" description="Polar residues" evidence="4">
    <location>
        <begin position="99"/>
        <end position="108"/>
    </location>
</feature>
<dbReference type="EMBL" id="UYJE01009780">
    <property type="protein sequence ID" value="VDI76635.1"/>
    <property type="molecule type" value="Genomic_DNA"/>
</dbReference>
<dbReference type="InterPro" id="IPR008160">
    <property type="entry name" value="Collagen"/>
</dbReference>
<evidence type="ECO:0000259" key="6">
    <source>
        <dbReference type="PROSITE" id="PS50041"/>
    </source>
</evidence>
<dbReference type="Pfam" id="PF01391">
    <property type="entry name" value="Collagen"/>
    <property type="match status" value="2"/>
</dbReference>
<keyword evidence="5" id="KW-0472">Membrane</keyword>
<dbReference type="InterPro" id="IPR018378">
    <property type="entry name" value="C-type_lectin_CS"/>
</dbReference>
<evidence type="ECO:0000313" key="8">
    <source>
        <dbReference type="Proteomes" id="UP000596742"/>
    </source>
</evidence>
<dbReference type="CDD" id="cd00037">
    <property type="entry name" value="CLECT"/>
    <property type="match status" value="1"/>
</dbReference>
<keyword evidence="5" id="KW-1133">Transmembrane helix</keyword>
<feature type="compositionally biased region" description="Basic and acidic residues" evidence="4">
    <location>
        <begin position="113"/>
        <end position="124"/>
    </location>
</feature>
<dbReference type="OrthoDB" id="441660at2759"/>
<accession>A0A8B6HB84</accession>
<dbReference type="InterPro" id="IPR016187">
    <property type="entry name" value="CTDL_fold"/>
</dbReference>
<dbReference type="SMART" id="SM00034">
    <property type="entry name" value="CLECT"/>
    <property type="match status" value="1"/>
</dbReference>
<evidence type="ECO:0000256" key="5">
    <source>
        <dbReference type="SAM" id="Phobius"/>
    </source>
</evidence>
<keyword evidence="8" id="KW-1185">Reference proteome</keyword>
<dbReference type="AlphaFoldDB" id="A0A8B6HB84"/>
<comment type="caution">
    <text evidence="7">The sequence shown here is derived from an EMBL/GenBank/DDBJ whole genome shotgun (WGS) entry which is preliminary data.</text>
</comment>
<keyword evidence="3" id="KW-1015">Disulfide bond</keyword>
<reference evidence="7" key="1">
    <citation type="submission" date="2018-11" db="EMBL/GenBank/DDBJ databases">
        <authorList>
            <person name="Alioto T."/>
            <person name="Alioto T."/>
        </authorList>
    </citation>
    <scope>NUCLEOTIDE SEQUENCE</scope>
</reference>
<keyword evidence="5" id="KW-0812">Transmembrane</keyword>
<feature type="compositionally biased region" description="Gly residues" evidence="4">
    <location>
        <begin position="159"/>
        <end position="168"/>
    </location>
</feature>
<dbReference type="InterPro" id="IPR016186">
    <property type="entry name" value="C-type_lectin-like/link_sf"/>
</dbReference>
<feature type="region of interest" description="Disordered" evidence="4">
    <location>
        <begin position="99"/>
        <end position="236"/>
    </location>
</feature>
<dbReference type="PANTHER" id="PTHR24023:SF1082">
    <property type="entry name" value="COLLAGEN TRIPLE HELIX REPEAT"/>
    <property type="match status" value="1"/>
</dbReference>
<evidence type="ECO:0000313" key="7">
    <source>
        <dbReference type="EMBL" id="VDI76635.1"/>
    </source>
</evidence>
<dbReference type="Proteomes" id="UP000596742">
    <property type="component" value="Unassembled WGS sequence"/>
</dbReference>
<dbReference type="GO" id="GO:0005581">
    <property type="term" value="C:collagen trimer"/>
    <property type="evidence" value="ECO:0007669"/>
    <property type="project" value="UniProtKB-KW"/>
</dbReference>
<evidence type="ECO:0000256" key="2">
    <source>
        <dbReference type="ARBA" id="ARBA00023119"/>
    </source>
</evidence>
<keyword evidence="2" id="KW-0176">Collagen</keyword>
<feature type="region of interest" description="Disordered" evidence="4">
    <location>
        <begin position="250"/>
        <end position="319"/>
    </location>
</feature>
<evidence type="ECO:0000256" key="1">
    <source>
        <dbReference type="ARBA" id="ARBA00022837"/>
    </source>
</evidence>
<feature type="transmembrane region" description="Helical" evidence="5">
    <location>
        <begin position="48"/>
        <end position="71"/>
    </location>
</feature>
<evidence type="ECO:0000256" key="4">
    <source>
        <dbReference type="SAM" id="MobiDB-lite"/>
    </source>
</evidence>
<feature type="domain" description="C-type lectin" evidence="6">
    <location>
        <begin position="332"/>
        <end position="451"/>
    </location>
</feature>
<dbReference type="InterPro" id="IPR001304">
    <property type="entry name" value="C-type_lectin-like"/>
</dbReference>
<organism evidence="7 8">
    <name type="scientific">Mytilus galloprovincialis</name>
    <name type="common">Mediterranean mussel</name>
    <dbReference type="NCBI Taxonomy" id="29158"/>
    <lineage>
        <taxon>Eukaryota</taxon>
        <taxon>Metazoa</taxon>
        <taxon>Spiralia</taxon>
        <taxon>Lophotrochozoa</taxon>
        <taxon>Mollusca</taxon>
        <taxon>Bivalvia</taxon>
        <taxon>Autobranchia</taxon>
        <taxon>Pteriomorphia</taxon>
        <taxon>Mytilida</taxon>
        <taxon>Mytiloidea</taxon>
        <taxon>Mytilidae</taxon>
        <taxon>Mytilinae</taxon>
        <taxon>Mytilus</taxon>
    </lineage>
</organism>
<dbReference type="GO" id="GO:0031012">
    <property type="term" value="C:extracellular matrix"/>
    <property type="evidence" value="ECO:0007669"/>
    <property type="project" value="TreeGrafter"/>
</dbReference>
<name>A0A8B6HB84_MYTGA</name>
<feature type="compositionally biased region" description="Basic and acidic residues" evidence="4">
    <location>
        <begin position="172"/>
        <end position="185"/>
    </location>
</feature>
<dbReference type="InterPro" id="IPR050149">
    <property type="entry name" value="Collagen_superfamily"/>
</dbReference>
<proteinExistence type="predicted"/>
<dbReference type="PANTHER" id="PTHR24023">
    <property type="entry name" value="COLLAGEN ALPHA"/>
    <property type="match status" value="1"/>
</dbReference>
<dbReference type="SUPFAM" id="SSF56436">
    <property type="entry name" value="C-type lectin-like"/>
    <property type="match status" value="1"/>
</dbReference>
<gene>
    <name evidence="7" type="ORF">MGAL_10B024158</name>
</gene>
<evidence type="ECO:0000256" key="3">
    <source>
        <dbReference type="ARBA" id="ARBA00023157"/>
    </source>
</evidence>
<protein>
    <recommendedName>
        <fullName evidence="6">C-type lectin domain-containing protein</fullName>
    </recommendedName>
</protein>
<keyword evidence="1" id="KW-0106">Calcium</keyword>
<dbReference type="Gene3D" id="3.10.100.10">
    <property type="entry name" value="Mannose-Binding Protein A, subunit A"/>
    <property type="match status" value="1"/>
</dbReference>
<dbReference type="PROSITE" id="PS00615">
    <property type="entry name" value="C_TYPE_LECTIN_1"/>
    <property type="match status" value="1"/>
</dbReference>